<protein>
    <submittedName>
        <fullName evidence="1">Uncharacterized protein</fullName>
    </submittedName>
</protein>
<dbReference type="Proteomes" id="UP000460298">
    <property type="component" value="Unassembled WGS sequence"/>
</dbReference>
<name>A0A833GZK3_9LEPT</name>
<dbReference type="InterPro" id="IPR032871">
    <property type="entry name" value="AHH_dom_containing"/>
</dbReference>
<gene>
    <name evidence="1" type="ORF">F9K24_14755</name>
</gene>
<organism evidence="1 2">
    <name type="scientific">Leptonema illini</name>
    <dbReference type="NCBI Taxonomy" id="183"/>
    <lineage>
        <taxon>Bacteria</taxon>
        <taxon>Pseudomonadati</taxon>
        <taxon>Spirochaetota</taxon>
        <taxon>Spirochaetia</taxon>
        <taxon>Leptospirales</taxon>
        <taxon>Leptospiraceae</taxon>
        <taxon>Leptonema</taxon>
    </lineage>
</organism>
<reference evidence="1 2" key="1">
    <citation type="submission" date="2019-10" db="EMBL/GenBank/DDBJ databases">
        <title>Extracellular Electron Transfer in a Candidatus Methanoperedens spp. Enrichment Culture.</title>
        <authorList>
            <person name="Berger S."/>
            <person name="Rangel Shaw D."/>
            <person name="Berben T."/>
            <person name="In 'T Zandt M."/>
            <person name="Frank J."/>
            <person name="Reimann J."/>
            <person name="Jetten M.S.M."/>
            <person name="Welte C.U."/>
        </authorList>
    </citation>
    <scope>NUCLEOTIDE SEQUENCE [LARGE SCALE GENOMIC DNA]</scope>
    <source>
        <strain evidence="1">SB12</strain>
    </source>
</reference>
<sequence>MESLGLPRSTRLTGYQAQHIIPIELATHPIIKKIGMNFDDAANGIFLRIPDDGISTLSRHRGYHSVYNDAVRKALDRLDIGQTIMALENEVFNLQKRLKRIQQQGTPLYRSQGATAELWERLINQ</sequence>
<accession>A0A833GZK3</accession>
<dbReference type="Pfam" id="PF14412">
    <property type="entry name" value="AHH"/>
    <property type="match status" value="1"/>
</dbReference>
<proteinExistence type="predicted"/>
<dbReference type="EMBL" id="WBUI01000016">
    <property type="protein sequence ID" value="KAB2931050.1"/>
    <property type="molecule type" value="Genomic_DNA"/>
</dbReference>
<dbReference type="AlphaFoldDB" id="A0A833GZK3"/>
<evidence type="ECO:0000313" key="2">
    <source>
        <dbReference type="Proteomes" id="UP000460298"/>
    </source>
</evidence>
<comment type="caution">
    <text evidence="1">The sequence shown here is derived from an EMBL/GenBank/DDBJ whole genome shotgun (WGS) entry which is preliminary data.</text>
</comment>
<evidence type="ECO:0000313" key="1">
    <source>
        <dbReference type="EMBL" id="KAB2931050.1"/>
    </source>
</evidence>